<sequence>MPRPASPLRRLRLLKGLKQSHLAELMGVAQTTVSRWESGALDLPEDQWRKAQSLLADSAQDAILKRLVESSTLSLHLIDDRTHDLLAVSASRENRWNAKPGAFLGKTLIGFATPEILAAEASLRDLGWYDDRVTRLEVETGPNHNPVVPIIQSRLIWERVRLSDGRAARLVTTL</sequence>
<dbReference type="CDD" id="cd00093">
    <property type="entry name" value="HTH_XRE"/>
    <property type="match status" value="1"/>
</dbReference>
<dbReference type="RefSeq" id="WP_272746838.1">
    <property type="nucleotide sequence ID" value="NZ_JAQQKX010000002.1"/>
</dbReference>
<comment type="caution">
    <text evidence="2">The sequence shown here is derived from an EMBL/GenBank/DDBJ whole genome shotgun (WGS) entry which is preliminary data.</text>
</comment>
<dbReference type="Pfam" id="PF01381">
    <property type="entry name" value="HTH_3"/>
    <property type="match status" value="1"/>
</dbReference>
<feature type="domain" description="HTH cro/C1-type" evidence="1">
    <location>
        <begin position="8"/>
        <end position="39"/>
    </location>
</feature>
<dbReference type="SUPFAM" id="SSF47413">
    <property type="entry name" value="lambda repressor-like DNA-binding domains"/>
    <property type="match status" value="1"/>
</dbReference>
<organism evidence="2 3">
    <name type="scientific">Asticcacaulis aquaticus</name>
    <dbReference type="NCBI Taxonomy" id="2984212"/>
    <lineage>
        <taxon>Bacteria</taxon>
        <taxon>Pseudomonadati</taxon>
        <taxon>Pseudomonadota</taxon>
        <taxon>Alphaproteobacteria</taxon>
        <taxon>Caulobacterales</taxon>
        <taxon>Caulobacteraceae</taxon>
        <taxon>Asticcacaulis</taxon>
    </lineage>
</organism>
<gene>
    <name evidence="2" type="ORF">PQU92_03605</name>
</gene>
<dbReference type="PROSITE" id="PS50943">
    <property type="entry name" value="HTH_CROC1"/>
    <property type="match status" value="1"/>
</dbReference>
<name>A0ABT5HQJ4_9CAUL</name>
<proteinExistence type="predicted"/>
<dbReference type="InterPro" id="IPR010982">
    <property type="entry name" value="Lambda_DNA-bd_dom_sf"/>
</dbReference>
<dbReference type="SMART" id="SM00530">
    <property type="entry name" value="HTH_XRE"/>
    <property type="match status" value="1"/>
</dbReference>
<dbReference type="EMBL" id="JAQQKX010000002">
    <property type="protein sequence ID" value="MDC7682345.1"/>
    <property type="molecule type" value="Genomic_DNA"/>
</dbReference>
<evidence type="ECO:0000313" key="2">
    <source>
        <dbReference type="EMBL" id="MDC7682345.1"/>
    </source>
</evidence>
<protein>
    <submittedName>
        <fullName evidence="2">Helix-turn-helix transcriptional regulator</fullName>
    </submittedName>
</protein>
<dbReference type="InterPro" id="IPR001387">
    <property type="entry name" value="Cro/C1-type_HTH"/>
</dbReference>
<dbReference type="Gene3D" id="1.10.260.40">
    <property type="entry name" value="lambda repressor-like DNA-binding domains"/>
    <property type="match status" value="1"/>
</dbReference>
<keyword evidence="3" id="KW-1185">Reference proteome</keyword>
<accession>A0ABT5HQJ4</accession>
<evidence type="ECO:0000259" key="1">
    <source>
        <dbReference type="PROSITE" id="PS50943"/>
    </source>
</evidence>
<reference evidence="2 3" key="1">
    <citation type="submission" date="2023-01" db="EMBL/GenBank/DDBJ databases">
        <title>Novel species of the genus Asticcacaulis isolated from rivers.</title>
        <authorList>
            <person name="Lu H."/>
        </authorList>
    </citation>
    <scope>NUCLEOTIDE SEQUENCE [LARGE SCALE GENOMIC DNA]</scope>
    <source>
        <strain evidence="2 3">BYS171W</strain>
    </source>
</reference>
<evidence type="ECO:0000313" key="3">
    <source>
        <dbReference type="Proteomes" id="UP001214854"/>
    </source>
</evidence>
<dbReference type="Proteomes" id="UP001214854">
    <property type="component" value="Unassembled WGS sequence"/>
</dbReference>